<evidence type="ECO:0000256" key="7">
    <source>
        <dbReference type="ARBA" id="ARBA00023128"/>
    </source>
</evidence>
<name>A0ABM1FA89_PRICU</name>
<evidence type="ECO:0000313" key="13">
    <source>
        <dbReference type="Proteomes" id="UP000695022"/>
    </source>
</evidence>
<keyword evidence="4" id="KW-1000">Mitochondrion outer membrane</keyword>
<dbReference type="Pfam" id="PF25063">
    <property type="entry name" value="ARM_TT21_C"/>
    <property type="match status" value="1"/>
</dbReference>
<comment type="similarity">
    <text evidence="9">Belongs to the Tom70 family.</text>
</comment>
<keyword evidence="6 11" id="KW-1133">Transmembrane helix</keyword>
<accession>A0ABM1FA89</accession>
<keyword evidence="5 10" id="KW-0802">TPR repeat</keyword>
<evidence type="ECO:0000256" key="9">
    <source>
        <dbReference type="ARBA" id="ARBA00038030"/>
    </source>
</evidence>
<organism evidence="13 14">
    <name type="scientific">Priapulus caudatus</name>
    <name type="common">Priapulid worm</name>
    <dbReference type="NCBI Taxonomy" id="37621"/>
    <lineage>
        <taxon>Eukaryota</taxon>
        <taxon>Metazoa</taxon>
        <taxon>Ecdysozoa</taxon>
        <taxon>Scalidophora</taxon>
        <taxon>Priapulida</taxon>
        <taxon>Priapulimorpha</taxon>
        <taxon>Priapulimorphida</taxon>
        <taxon>Priapulidae</taxon>
        <taxon>Priapulus</taxon>
    </lineage>
</organism>
<keyword evidence="13" id="KW-1185">Reference proteome</keyword>
<evidence type="ECO:0000256" key="1">
    <source>
        <dbReference type="ARBA" id="ARBA00004572"/>
    </source>
</evidence>
<dbReference type="InterPro" id="IPR011990">
    <property type="entry name" value="TPR-like_helical_dom_sf"/>
</dbReference>
<reference evidence="14" key="1">
    <citation type="submission" date="2025-08" db="UniProtKB">
        <authorList>
            <consortium name="RefSeq"/>
        </authorList>
    </citation>
    <scope>IDENTIFICATION</scope>
</reference>
<keyword evidence="3" id="KW-0677">Repeat</keyword>
<feature type="repeat" description="TPR" evidence="10">
    <location>
        <begin position="421"/>
        <end position="454"/>
    </location>
</feature>
<keyword evidence="2 11" id="KW-0812">Transmembrane</keyword>
<dbReference type="GeneID" id="106821183"/>
<evidence type="ECO:0000259" key="12">
    <source>
        <dbReference type="Pfam" id="PF25063"/>
    </source>
</evidence>
<evidence type="ECO:0000256" key="5">
    <source>
        <dbReference type="ARBA" id="ARBA00022803"/>
    </source>
</evidence>
<dbReference type="InterPro" id="IPR056834">
    <property type="entry name" value="ARM_TT21_C"/>
</dbReference>
<sequence length="553" mass="62478">MATSTRNVTDNTGWPKWQIAVAVGVGALGVGTIYYLYRRNNKQKAKTCEVVENVEPKTQDPTEKAQAAKNKGNVFFKSGRFDKAIDCYTSAISVCPKENKSELATFYQNRAAAFEQLKNYAKVIEDCNNAVELNGKYTKALFRRAKASEQLNSLPQCLEDITAVCILEDFQNHNSLVMADRVLKELGKQRAKEAFKNRTPVMPSQQFIKSYFSAFAEDPVFNSIKAEENEKDRDESDEVSGYEKAKQLLRGHQYEHIIDECSAELARADSQHRPEALLLRATFYLLLGQSDKAMKDFNELMAIDGASDRVKTNALIKRGSLKMQQGDQDGALSDFALAGEIDSVNSDVYHHRGQLNLLMDKCKEALSDFNMCVELKGDFPVAHVQMCYTKYRYALMTKTPHKVEEAMKDFNEVLVRFPTCAEGFALYGQALYDQNDFGKADDYFKKALDIEPENANVYVHRGLLMLQWKQDIEAAAKLINKALEIDDRCEFAYETLGTIEVQRSHMENAISLFEKAIWLAKTEVELAHLYSLYEAAKAQQSIARKLGIAMPSL</sequence>
<gene>
    <name evidence="14" type="primary">LOC106821183</name>
</gene>
<evidence type="ECO:0000313" key="14">
    <source>
        <dbReference type="RefSeq" id="XP_014681360.1"/>
    </source>
</evidence>
<protein>
    <submittedName>
        <fullName evidence="14">Mitochondrial import receptor subunit TOM70-like</fullName>
    </submittedName>
</protein>
<feature type="repeat" description="TPR" evidence="10">
    <location>
        <begin position="65"/>
        <end position="98"/>
    </location>
</feature>
<evidence type="ECO:0000256" key="6">
    <source>
        <dbReference type="ARBA" id="ARBA00022989"/>
    </source>
</evidence>
<dbReference type="Pfam" id="PF00515">
    <property type="entry name" value="TPR_1"/>
    <property type="match status" value="1"/>
</dbReference>
<evidence type="ECO:0000256" key="11">
    <source>
        <dbReference type="SAM" id="Phobius"/>
    </source>
</evidence>
<comment type="subcellular location">
    <subcellularLocation>
        <location evidence="1">Mitochondrion outer membrane</location>
        <topology evidence="1">Single-pass membrane protein</topology>
    </subcellularLocation>
</comment>
<dbReference type="PROSITE" id="PS50005">
    <property type="entry name" value="TPR"/>
    <property type="match status" value="3"/>
</dbReference>
<dbReference type="PROSITE" id="PS50293">
    <property type="entry name" value="TPR_REGION"/>
    <property type="match status" value="1"/>
</dbReference>
<dbReference type="InterPro" id="IPR019734">
    <property type="entry name" value="TPR_rpt"/>
</dbReference>
<evidence type="ECO:0000256" key="3">
    <source>
        <dbReference type="ARBA" id="ARBA00022737"/>
    </source>
</evidence>
<feature type="repeat" description="TPR" evidence="10">
    <location>
        <begin position="490"/>
        <end position="523"/>
    </location>
</feature>
<evidence type="ECO:0000256" key="4">
    <source>
        <dbReference type="ARBA" id="ARBA00022787"/>
    </source>
</evidence>
<proteinExistence type="inferred from homology"/>
<dbReference type="PANTHER" id="PTHR46208:SF1">
    <property type="entry name" value="MITOCHONDRIAL IMPORT RECEPTOR SUBUNIT TOM70"/>
    <property type="match status" value="1"/>
</dbReference>
<dbReference type="SUPFAM" id="SSF48452">
    <property type="entry name" value="TPR-like"/>
    <property type="match status" value="1"/>
</dbReference>
<keyword evidence="8 11" id="KW-0472">Membrane</keyword>
<evidence type="ECO:0000256" key="10">
    <source>
        <dbReference type="PROSITE-ProRule" id="PRU00339"/>
    </source>
</evidence>
<dbReference type="Proteomes" id="UP000695022">
    <property type="component" value="Unplaced"/>
</dbReference>
<dbReference type="RefSeq" id="XP_014681360.1">
    <property type="nucleotide sequence ID" value="XM_014825874.1"/>
</dbReference>
<dbReference type="SMART" id="SM00028">
    <property type="entry name" value="TPR"/>
    <property type="match status" value="9"/>
</dbReference>
<dbReference type="Pfam" id="PF13181">
    <property type="entry name" value="TPR_8"/>
    <property type="match status" value="1"/>
</dbReference>
<dbReference type="Gene3D" id="1.25.40.10">
    <property type="entry name" value="Tetratricopeptide repeat domain"/>
    <property type="match status" value="2"/>
</dbReference>
<dbReference type="PANTHER" id="PTHR46208">
    <property type="entry name" value="MITOCHONDRIAL IMPORT RECEPTOR SUBUNIT TOM70"/>
    <property type="match status" value="1"/>
</dbReference>
<evidence type="ECO:0000256" key="8">
    <source>
        <dbReference type="ARBA" id="ARBA00023136"/>
    </source>
</evidence>
<feature type="domain" description="Tetratricopeptide repeat protein 21A/21B C-terminal ARM" evidence="12">
    <location>
        <begin position="383"/>
        <end position="521"/>
    </location>
</feature>
<keyword evidence="7" id="KW-0496">Mitochondrion</keyword>
<feature type="transmembrane region" description="Helical" evidence="11">
    <location>
        <begin position="17"/>
        <end position="37"/>
    </location>
</feature>
<evidence type="ECO:0000256" key="2">
    <source>
        <dbReference type="ARBA" id="ARBA00022692"/>
    </source>
</evidence>